<sequence>MKALLTLSLASAGLAGASGYGTLIDAIEKAQFRVIVYAPSIYDQELAESLRRARLDPIRKVSVRILSVPFYNFQPKSFMLSLALAGVPVYEAQIPSLGGVVIVDNGGWTGPALGKDMNASVAAMSLQEINTSLKWFERTIPSAQVLTQVEAYERLKKVTP</sequence>
<comment type="caution">
    <text evidence="3">The sequence shown here is derived from an EMBL/GenBank/DDBJ whole genome shotgun (WGS) entry which is preliminary data.</text>
</comment>
<accession>A0A5C4Y562</accession>
<organism evidence="3 4">
    <name type="scientific">Deinococcus radiopugnans ATCC 19172</name>
    <dbReference type="NCBI Taxonomy" id="585398"/>
    <lineage>
        <taxon>Bacteria</taxon>
        <taxon>Thermotogati</taxon>
        <taxon>Deinococcota</taxon>
        <taxon>Deinococci</taxon>
        <taxon>Deinococcales</taxon>
        <taxon>Deinococcaceae</taxon>
        <taxon>Deinococcus</taxon>
    </lineage>
</organism>
<dbReference type="SUPFAM" id="SSF56024">
    <property type="entry name" value="Phospholipase D/nuclease"/>
    <property type="match status" value="1"/>
</dbReference>
<evidence type="ECO:0000313" key="3">
    <source>
        <dbReference type="EMBL" id="TNM70683.1"/>
    </source>
</evidence>
<dbReference type="Proteomes" id="UP000629870">
    <property type="component" value="Unassembled WGS sequence"/>
</dbReference>
<feature type="chain" id="PRO_5022831890" evidence="1">
    <location>
        <begin position="18"/>
        <end position="160"/>
    </location>
</feature>
<dbReference type="EMBL" id="JACHEW010000011">
    <property type="protein sequence ID" value="MBB6017083.1"/>
    <property type="molecule type" value="Genomic_DNA"/>
</dbReference>
<keyword evidence="5" id="KW-1185">Reference proteome</keyword>
<evidence type="ECO:0000313" key="5">
    <source>
        <dbReference type="Proteomes" id="UP000629870"/>
    </source>
</evidence>
<proteinExistence type="predicted"/>
<reference evidence="2 5" key="2">
    <citation type="submission" date="2020-08" db="EMBL/GenBank/DDBJ databases">
        <title>Genomic Encyclopedia of Type Strains, Phase IV (KMG-IV): sequencing the most valuable type-strain genomes for metagenomic binning, comparative biology and taxonomic classification.</title>
        <authorList>
            <person name="Goeker M."/>
        </authorList>
    </citation>
    <scope>NUCLEOTIDE SEQUENCE [LARGE SCALE GENOMIC DNA]</scope>
    <source>
        <strain evidence="2 5">DSM 12027</strain>
    </source>
</reference>
<evidence type="ECO:0000256" key="1">
    <source>
        <dbReference type="SAM" id="SignalP"/>
    </source>
</evidence>
<evidence type="ECO:0000313" key="2">
    <source>
        <dbReference type="EMBL" id="MBB6017083.1"/>
    </source>
</evidence>
<dbReference type="OrthoDB" id="70728at2"/>
<protein>
    <submittedName>
        <fullName evidence="3">Uncharacterized protein</fullName>
    </submittedName>
</protein>
<reference evidence="3 4" key="1">
    <citation type="submission" date="2019-06" db="EMBL/GenBank/DDBJ databases">
        <title>Genome sequence of Deinococcus radiopugnans ATCC 19172.</title>
        <authorList>
            <person name="Maclea K.S."/>
            <person name="Maynard C.R."/>
        </authorList>
    </citation>
    <scope>NUCLEOTIDE SEQUENCE [LARGE SCALE GENOMIC DNA]</scope>
    <source>
        <strain evidence="3 4">ATCC 19172</strain>
    </source>
</reference>
<gene>
    <name evidence="3" type="ORF">FHR04_12345</name>
    <name evidence="2" type="ORF">HNQ04_002345</name>
</gene>
<name>A0A5C4Y562_9DEIO</name>
<dbReference type="Gene3D" id="3.30.870.10">
    <property type="entry name" value="Endonuclease Chain A"/>
    <property type="match status" value="1"/>
</dbReference>
<dbReference type="RefSeq" id="WP_139403710.1">
    <property type="nucleotide sequence ID" value="NZ_JACHEW010000011.1"/>
</dbReference>
<dbReference type="EMBL" id="VDMO01000012">
    <property type="protein sequence ID" value="TNM70683.1"/>
    <property type="molecule type" value="Genomic_DNA"/>
</dbReference>
<keyword evidence="1" id="KW-0732">Signal</keyword>
<evidence type="ECO:0000313" key="4">
    <source>
        <dbReference type="Proteomes" id="UP000313988"/>
    </source>
</evidence>
<dbReference type="AlphaFoldDB" id="A0A5C4Y562"/>
<feature type="signal peptide" evidence="1">
    <location>
        <begin position="1"/>
        <end position="17"/>
    </location>
</feature>
<dbReference type="Proteomes" id="UP000313988">
    <property type="component" value="Unassembled WGS sequence"/>
</dbReference>